<keyword evidence="2" id="KW-1133">Transmembrane helix</keyword>
<comment type="caution">
    <text evidence="3">The sequence shown here is derived from an EMBL/GenBank/DDBJ whole genome shotgun (WGS) entry which is preliminary data.</text>
</comment>
<sequence length="167" mass="18424">MNGEDQVQDDINEQEQRREFERERMRDRMLKKGMSGIAGKALGASGAARLAGKEGLNKLNKALGKGAKKIKAQEHSMSGWIAALILAVIKDLLDIGTIELASWLDWIVDIAIGVAMFYLFGKSIKLTRKLITSGGSMIAEIIPGLGFLPIWTLAVVYMYLKSEQNKE</sequence>
<protein>
    <submittedName>
        <fullName evidence="3">Uncharacterized protein</fullName>
    </submittedName>
</protein>
<feature type="compositionally biased region" description="Basic and acidic residues" evidence="1">
    <location>
        <begin position="14"/>
        <end position="23"/>
    </location>
</feature>
<evidence type="ECO:0000256" key="1">
    <source>
        <dbReference type="SAM" id="MobiDB-lite"/>
    </source>
</evidence>
<keyword evidence="2" id="KW-0472">Membrane</keyword>
<organism evidence="3 4">
    <name type="scientific">Candidatus Kuenenbacteria bacterium CG22_combo_CG10-13_8_21_14_all_39_9</name>
    <dbReference type="NCBI Taxonomy" id="1974621"/>
    <lineage>
        <taxon>Bacteria</taxon>
        <taxon>Candidatus Kueneniibacteriota</taxon>
    </lineage>
</organism>
<dbReference type="EMBL" id="PCTN01000132">
    <property type="protein sequence ID" value="PIP75574.1"/>
    <property type="molecule type" value="Genomic_DNA"/>
</dbReference>
<evidence type="ECO:0000313" key="4">
    <source>
        <dbReference type="Proteomes" id="UP000230159"/>
    </source>
</evidence>
<name>A0A2H0D077_9BACT</name>
<evidence type="ECO:0000313" key="3">
    <source>
        <dbReference type="EMBL" id="PIP75574.1"/>
    </source>
</evidence>
<feature type="transmembrane region" description="Helical" evidence="2">
    <location>
        <begin position="103"/>
        <end position="120"/>
    </location>
</feature>
<proteinExistence type="predicted"/>
<feature type="transmembrane region" description="Helical" evidence="2">
    <location>
        <begin position="141"/>
        <end position="160"/>
    </location>
</feature>
<accession>A0A2H0D077</accession>
<keyword evidence="2" id="KW-0812">Transmembrane</keyword>
<gene>
    <name evidence="3" type="ORF">COW86_02995</name>
</gene>
<feature type="compositionally biased region" description="Acidic residues" evidence="1">
    <location>
        <begin position="1"/>
        <end position="13"/>
    </location>
</feature>
<evidence type="ECO:0000256" key="2">
    <source>
        <dbReference type="SAM" id="Phobius"/>
    </source>
</evidence>
<feature type="region of interest" description="Disordered" evidence="1">
    <location>
        <begin position="1"/>
        <end position="23"/>
    </location>
</feature>
<dbReference type="Proteomes" id="UP000230159">
    <property type="component" value="Unassembled WGS sequence"/>
</dbReference>
<reference evidence="3 4" key="1">
    <citation type="submission" date="2017-09" db="EMBL/GenBank/DDBJ databases">
        <title>Depth-based differentiation of microbial function through sediment-hosted aquifers and enrichment of novel symbionts in the deep terrestrial subsurface.</title>
        <authorList>
            <person name="Probst A.J."/>
            <person name="Ladd B."/>
            <person name="Jarett J.K."/>
            <person name="Geller-Mcgrath D.E."/>
            <person name="Sieber C.M."/>
            <person name="Emerson J.B."/>
            <person name="Anantharaman K."/>
            <person name="Thomas B.C."/>
            <person name="Malmstrom R."/>
            <person name="Stieglmeier M."/>
            <person name="Klingl A."/>
            <person name="Woyke T."/>
            <person name="Ryan C.M."/>
            <person name="Banfield J.F."/>
        </authorList>
    </citation>
    <scope>NUCLEOTIDE SEQUENCE [LARGE SCALE GENOMIC DNA]</scope>
    <source>
        <strain evidence="3">CG22_combo_CG10-13_8_21_14_all_39_9</strain>
    </source>
</reference>
<dbReference type="AlphaFoldDB" id="A0A2H0D077"/>
<feature type="transmembrane region" description="Helical" evidence="2">
    <location>
        <begin position="77"/>
        <end position="97"/>
    </location>
</feature>